<dbReference type="Pfam" id="PF02585">
    <property type="entry name" value="PIG-L"/>
    <property type="match status" value="1"/>
</dbReference>
<dbReference type="InterPro" id="IPR024078">
    <property type="entry name" value="LmbE-like_dom_sf"/>
</dbReference>
<evidence type="ECO:0000313" key="3">
    <source>
        <dbReference type="Proteomes" id="UP001235712"/>
    </source>
</evidence>
<comment type="caution">
    <text evidence="2">The sequence shown here is derived from an EMBL/GenBank/DDBJ whole genome shotgun (WGS) entry which is preliminary data.</text>
</comment>
<protein>
    <submittedName>
        <fullName evidence="2">LmbE family N-acetylglucosaminyl deacetylase</fullName>
    </submittedName>
</protein>
<dbReference type="Gene3D" id="3.40.50.10320">
    <property type="entry name" value="LmbE-like"/>
    <property type="match status" value="1"/>
</dbReference>
<reference evidence="2 3" key="1">
    <citation type="submission" date="2023-07" db="EMBL/GenBank/DDBJ databases">
        <title>Sequencing the genomes of 1000 actinobacteria strains.</title>
        <authorList>
            <person name="Klenk H.-P."/>
        </authorList>
    </citation>
    <scope>NUCLEOTIDE SEQUENCE [LARGE SCALE GENOMIC DNA]</scope>
    <source>
        <strain evidence="2 3">DSM 44388</strain>
    </source>
</reference>
<dbReference type="EMBL" id="JAUSQZ010000001">
    <property type="protein sequence ID" value="MDP9828191.1"/>
    <property type="molecule type" value="Genomic_DNA"/>
</dbReference>
<keyword evidence="1" id="KW-0862">Zinc</keyword>
<dbReference type="Proteomes" id="UP001235712">
    <property type="component" value="Unassembled WGS sequence"/>
</dbReference>
<evidence type="ECO:0000313" key="2">
    <source>
        <dbReference type="EMBL" id="MDP9828191.1"/>
    </source>
</evidence>
<organism evidence="2 3">
    <name type="scientific">Kineosporia succinea</name>
    <dbReference type="NCBI Taxonomy" id="84632"/>
    <lineage>
        <taxon>Bacteria</taxon>
        <taxon>Bacillati</taxon>
        <taxon>Actinomycetota</taxon>
        <taxon>Actinomycetes</taxon>
        <taxon>Kineosporiales</taxon>
        <taxon>Kineosporiaceae</taxon>
        <taxon>Kineosporia</taxon>
    </lineage>
</organism>
<dbReference type="SUPFAM" id="SSF102588">
    <property type="entry name" value="LmbE-like"/>
    <property type="match status" value="1"/>
</dbReference>
<gene>
    <name evidence="2" type="ORF">J2S57_003940</name>
</gene>
<dbReference type="InterPro" id="IPR003737">
    <property type="entry name" value="GlcNAc_PI_deacetylase-related"/>
</dbReference>
<keyword evidence="3" id="KW-1185">Reference proteome</keyword>
<accession>A0ABT9P676</accession>
<sequence length="255" mass="27895">MPGLDDALRDHDCVVVLSPHPDDAALSCGSLLARISSRLPVTVMSLFTACHPDRASRAARAELRRANARRAPELYHRRRARDLAALRSIGVTGVHFGLPDALYRRRVSRAPRLAGALLPELDCVYPTFRLHASRGRISPHDRPLLEQLERRVLLATTPADLILAPFGLGGHVDHMLTHELGKALSRSRKVGWYADQPYVARSGVPVPAPAGAQRVEHEVDREAKASLIAWYGLSSLPADGPAPELEEYVYVPAAS</sequence>
<evidence type="ECO:0000256" key="1">
    <source>
        <dbReference type="ARBA" id="ARBA00022833"/>
    </source>
</evidence>
<dbReference type="RefSeq" id="WP_307245131.1">
    <property type="nucleotide sequence ID" value="NZ_JAUSQZ010000001.1"/>
</dbReference>
<name>A0ABT9P676_9ACTN</name>
<proteinExistence type="predicted"/>